<sequence length="70" mass="7963">MQRLGFNVWSVNTVMFSNHTFRGRETRQGVSGRCISEMNRLFRSTKLLEIGAGTTEVRKMIIAGELLSDQ</sequence>
<dbReference type="EMBL" id="CP103300">
    <property type="protein sequence ID" value="UYM17761.1"/>
    <property type="molecule type" value="Genomic_DNA"/>
</dbReference>
<reference evidence="1" key="1">
    <citation type="submission" date="2022-10" db="EMBL/GenBank/DDBJ databases">
        <title>Completed Genome Sequence of two octocoral isolated bacterium, Endozoicomonas euniceicola EF212T and Endozoicomonas gorgoniicola PS125T.</title>
        <authorList>
            <person name="Chiou Y.-J."/>
            <person name="Chen Y.-H."/>
        </authorList>
    </citation>
    <scope>NUCLEOTIDE SEQUENCE</scope>
    <source>
        <strain evidence="1">EF212</strain>
    </source>
</reference>
<evidence type="ECO:0000313" key="1">
    <source>
        <dbReference type="EMBL" id="UYM17761.1"/>
    </source>
</evidence>
<name>A0ABY6H0E7_9GAMM</name>
<dbReference type="RefSeq" id="WP_262600455.1">
    <property type="nucleotide sequence ID" value="NZ_CP103300.1"/>
</dbReference>
<gene>
    <name evidence="1" type="ORF">NX720_07590</name>
</gene>
<organism evidence="1 2">
    <name type="scientific">Endozoicomonas euniceicola</name>
    <dbReference type="NCBI Taxonomy" id="1234143"/>
    <lineage>
        <taxon>Bacteria</taxon>
        <taxon>Pseudomonadati</taxon>
        <taxon>Pseudomonadota</taxon>
        <taxon>Gammaproteobacteria</taxon>
        <taxon>Oceanospirillales</taxon>
        <taxon>Endozoicomonadaceae</taxon>
        <taxon>Endozoicomonas</taxon>
    </lineage>
</organism>
<evidence type="ECO:0000313" key="2">
    <source>
        <dbReference type="Proteomes" id="UP001163255"/>
    </source>
</evidence>
<accession>A0ABY6H0E7</accession>
<protein>
    <recommendedName>
        <fullName evidence="3">Acyl-CoA dehydrogenase/oxidase C-terminal domain-containing protein</fullName>
    </recommendedName>
</protein>
<keyword evidence="2" id="KW-1185">Reference proteome</keyword>
<evidence type="ECO:0008006" key="3">
    <source>
        <dbReference type="Google" id="ProtNLM"/>
    </source>
</evidence>
<dbReference type="Proteomes" id="UP001163255">
    <property type="component" value="Chromosome"/>
</dbReference>
<proteinExistence type="predicted"/>